<protein>
    <submittedName>
        <fullName evidence="2">Uncharacterized protein</fullName>
    </submittedName>
</protein>
<feature type="compositionally biased region" description="Polar residues" evidence="1">
    <location>
        <begin position="203"/>
        <end position="214"/>
    </location>
</feature>
<feature type="region of interest" description="Disordered" evidence="1">
    <location>
        <begin position="112"/>
        <end position="175"/>
    </location>
</feature>
<feature type="compositionally biased region" description="Polar residues" evidence="1">
    <location>
        <begin position="396"/>
        <end position="411"/>
    </location>
</feature>
<feature type="region of interest" description="Disordered" evidence="1">
    <location>
        <begin position="194"/>
        <end position="283"/>
    </location>
</feature>
<evidence type="ECO:0000313" key="2">
    <source>
        <dbReference type="EMBL" id="KAF2264543.1"/>
    </source>
</evidence>
<accession>A0A9P4KBC1</accession>
<gene>
    <name evidence="2" type="ORF">CC78DRAFT_568240</name>
</gene>
<reference evidence="3" key="1">
    <citation type="journal article" date="2020" name="Stud. Mycol.">
        <title>101 Dothideomycetes genomes: A test case for predicting lifestyles and emergence of pathogens.</title>
        <authorList>
            <person name="Haridas S."/>
            <person name="Albert R."/>
            <person name="Binder M."/>
            <person name="Bloem J."/>
            <person name="LaButti K."/>
            <person name="Salamov A."/>
            <person name="Andreopoulos B."/>
            <person name="Baker S."/>
            <person name="Barry K."/>
            <person name="Bills G."/>
            <person name="Bluhm B."/>
            <person name="Cannon C."/>
            <person name="Castanera R."/>
            <person name="Culley D."/>
            <person name="Daum C."/>
            <person name="Ezra D."/>
            <person name="Gonzalez J."/>
            <person name="Henrissat B."/>
            <person name="Kuo A."/>
            <person name="Liang C."/>
            <person name="Lipzen A."/>
            <person name="Lutzoni F."/>
            <person name="Magnuson J."/>
            <person name="Mondo S."/>
            <person name="Nolan M."/>
            <person name="Ohm R."/>
            <person name="Pangilinan J."/>
            <person name="Park H.-J."/>
            <person name="Ramirez L."/>
            <person name="Alfaro M."/>
            <person name="Sun H."/>
            <person name="Tritt A."/>
            <person name="Yoshinaga Y."/>
            <person name="Zwiers L.-H."/>
            <person name="Turgeon B."/>
            <person name="Goodwin S."/>
            <person name="Spatafora J."/>
            <person name="Crous P."/>
            <person name="Grigoriev I."/>
        </authorList>
    </citation>
    <scope>NUCLEOTIDE SEQUENCE [LARGE SCALE GENOMIC DNA]</scope>
    <source>
        <strain evidence="3">CBS 304.66</strain>
    </source>
</reference>
<organism evidence="2 3">
    <name type="scientific">Lojkania enalia</name>
    <dbReference type="NCBI Taxonomy" id="147567"/>
    <lineage>
        <taxon>Eukaryota</taxon>
        <taxon>Fungi</taxon>
        <taxon>Dikarya</taxon>
        <taxon>Ascomycota</taxon>
        <taxon>Pezizomycotina</taxon>
        <taxon>Dothideomycetes</taxon>
        <taxon>Pleosporomycetidae</taxon>
        <taxon>Pleosporales</taxon>
        <taxon>Pleosporales incertae sedis</taxon>
        <taxon>Lojkania</taxon>
    </lineage>
</organism>
<feature type="compositionally biased region" description="Basic and acidic residues" evidence="1">
    <location>
        <begin position="338"/>
        <end position="353"/>
    </location>
</feature>
<dbReference type="AlphaFoldDB" id="A0A9P4KBC1"/>
<dbReference type="Proteomes" id="UP000800093">
    <property type="component" value="Unassembled WGS sequence"/>
</dbReference>
<feature type="compositionally biased region" description="Polar residues" evidence="1">
    <location>
        <begin position="420"/>
        <end position="430"/>
    </location>
</feature>
<feature type="region of interest" description="Disordered" evidence="1">
    <location>
        <begin position="338"/>
        <end position="358"/>
    </location>
</feature>
<evidence type="ECO:0000256" key="1">
    <source>
        <dbReference type="SAM" id="MobiDB-lite"/>
    </source>
</evidence>
<evidence type="ECO:0000313" key="3">
    <source>
        <dbReference type="Proteomes" id="UP000800093"/>
    </source>
</evidence>
<feature type="region of interest" description="Disordered" evidence="1">
    <location>
        <begin position="1"/>
        <end position="24"/>
    </location>
</feature>
<dbReference type="EMBL" id="ML986615">
    <property type="protein sequence ID" value="KAF2264543.1"/>
    <property type="molecule type" value="Genomic_DNA"/>
</dbReference>
<proteinExistence type="predicted"/>
<comment type="caution">
    <text evidence="2">The sequence shown here is derived from an EMBL/GenBank/DDBJ whole genome shotgun (WGS) entry which is preliminary data.</text>
</comment>
<name>A0A9P4KBC1_9PLEO</name>
<feature type="compositionally biased region" description="Basic residues" evidence="1">
    <location>
        <begin position="247"/>
        <end position="257"/>
    </location>
</feature>
<keyword evidence="3" id="KW-1185">Reference proteome</keyword>
<feature type="region of interest" description="Disordered" evidence="1">
    <location>
        <begin position="390"/>
        <end position="461"/>
    </location>
</feature>
<sequence>MQQPHRRKSPPPPPPTEPETLVPGEYNDQTQQTTLDQLIAFLDAIDEGRLRPGFSDYREIKRLADVLRQDRESYDFNVLYVALTRVDAFLTDPFRVYRRGVQTARARAREVADANARESEQADEELNARAARNDRQSSGKVPRFRLDIFSRTRSRQSALDEQELEQGQDQRQSRRHSVFRDMWLRTRERVPALRARFPERQVSPKTRPSDSGQSDEMIPSQDENEDEQCQARVQRDEASSGEALTRKNLKSHRRQQNKRQLEEQYLERQRKPLGTKGSQEARERTMVHRCCVSDMNKNTTWIRELHNQELERLDGARQQADLGQEEWDRVLERQQQEAARRSEVLHSRPHQDELPSYPGFGSVIPPDINRGDTQVPSIVISEALAPHPHKRGQNDLWASQMENVHPRSSGSFVPRRPEVQEQSTQRQVESAQPVDLQAAEMPSVFPKDDTKEKKLEKRTSP</sequence>
<feature type="compositionally biased region" description="Basic and acidic residues" evidence="1">
    <location>
        <begin position="259"/>
        <end position="270"/>
    </location>
</feature>
<feature type="compositionally biased region" description="Basic and acidic residues" evidence="1">
    <location>
        <begin position="446"/>
        <end position="461"/>
    </location>
</feature>